<comment type="catalytic activity">
    <reaction evidence="2">
        <text>tRNA(His) + L-histidine + ATP = L-histidyl-tRNA(His) + AMP + diphosphate + H(+)</text>
        <dbReference type="Rhea" id="RHEA:17313"/>
        <dbReference type="Rhea" id="RHEA-COMP:9665"/>
        <dbReference type="Rhea" id="RHEA-COMP:9689"/>
        <dbReference type="ChEBI" id="CHEBI:15378"/>
        <dbReference type="ChEBI" id="CHEBI:30616"/>
        <dbReference type="ChEBI" id="CHEBI:33019"/>
        <dbReference type="ChEBI" id="CHEBI:57595"/>
        <dbReference type="ChEBI" id="CHEBI:78442"/>
        <dbReference type="ChEBI" id="CHEBI:78527"/>
        <dbReference type="ChEBI" id="CHEBI:456215"/>
        <dbReference type="EC" id="6.1.1.21"/>
    </reaction>
</comment>
<dbReference type="InterPro" id="IPR045864">
    <property type="entry name" value="aa-tRNA-synth_II/BPL/LPL"/>
</dbReference>
<dbReference type="PANTHER" id="PTHR43707">
    <property type="entry name" value="HISTIDYL-TRNA SYNTHETASE"/>
    <property type="match status" value="1"/>
</dbReference>
<evidence type="ECO:0000256" key="1">
    <source>
        <dbReference type="ARBA" id="ARBA00012815"/>
    </source>
</evidence>
<name>A0A2J8ABU8_9CHLO</name>
<protein>
    <recommendedName>
        <fullName evidence="1">histidine--tRNA ligase</fullName>
        <ecNumber evidence="1">6.1.1.21</ecNumber>
    </recommendedName>
</protein>
<accession>A0A2J8ABU8</accession>
<evidence type="ECO:0000313" key="5">
    <source>
        <dbReference type="Proteomes" id="UP000236333"/>
    </source>
</evidence>
<dbReference type="InterPro" id="IPR006195">
    <property type="entry name" value="aa-tRNA-synth_II"/>
</dbReference>
<organism evidence="4 5">
    <name type="scientific">Tetrabaena socialis</name>
    <dbReference type="NCBI Taxonomy" id="47790"/>
    <lineage>
        <taxon>Eukaryota</taxon>
        <taxon>Viridiplantae</taxon>
        <taxon>Chlorophyta</taxon>
        <taxon>core chlorophytes</taxon>
        <taxon>Chlorophyceae</taxon>
        <taxon>CS clade</taxon>
        <taxon>Chlamydomonadales</taxon>
        <taxon>Tetrabaenaceae</taxon>
        <taxon>Tetrabaena</taxon>
    </lineage>
</organism>
<evidence type="ECO:0000259" key="3">
    <source>
        <dbReference type="PROSITE" id="PS50862"/>
    </source>
</evidence>
<dbReference type="GO" id="GO:0004821">
    <property type="term" value="F:histidine-tRNA ligase activity"/>
    <property type="evidence" value="ECO:0007669"/>
    <property type="project" value="UniProtKB-EC"/>
</dbReference>
<dbReference type="EC" id="6.1.1.21" evidence="1"/>
<dbReference type="Gene3D" id="3.30.930.10">
    <property type="entry name" value="Bira Bifunctional Protein, Domain 2"/>
    <property type="match status" value="1"/>
</dbReference>
<evidence type="ECO:0000256" key="2">
    <source>
        <dbReference type="ARBA" id="ARBA00047639"/>
    </source>
</evidence>
<dbReference type="PANTHER" id="PTHR43707:SF1">
    <property type="entry name" value="HISTIDINE--TRNA LIGASE, MITOCHONDRIAL-RELATED"/>
    <property type="match status" value="1"/>
</dbReference>
<gene>
    <name evidence="4" type="ORF">TSOC_003330</name>
</gene>
<reference evidence="4 5" key="1">
    <citation type="journal article" date="2017" name="Mol. Biol. Evol.">
        <title>The 4-celled Tetrabaena socialis nuclear genome reveals the essential components for genetic control of cell number at the origin of multicellularity in the volvocine lineage.</title>
        <authorList>
            <person name="Featherston J."/>
            <person name="Arakaki Y."/>
            <person name="Hanschen E.R."/>
            <person name="Ferris P.J."/>
            <person name="Michod R.E."/>
            <person name="Olson B.J.S.C."/>
            <person name="Nozaki H."/>
            <person name="Durand P.M."/>
        </authorList>
    </citation>
    <scope>NUCLEOTIDE SEQUENCE [LARGE SCALE GENOMIC DNA]</scope>
    <source>
        <strain evidence="4 5">NIES-571</strain>
    </source>
</reference>
<proteinExistence type="predicted"/>
<dbReference type="OrthoDB" id="1906957at2759"/>
<comment type="caution">
    <text evidence="4">The sequence shown here is derived from an EMBL/GenBank/DDBJ whole genome shotgun (WGS) entry which is preliminary data.</text>
</comment>
<evidence type="ECO:0000313" key="4">
    <source>
        <dbReference type="EMBL" id="PNH09999.1"/>
    </source>
</evidence>
<dbReference type="InterPro" id="IPR041715">
    <property type="entry name" value="HisRS-like_core"/>
</dbReference>
<dbReference type="EMBL" id="PGGS01000071">
    <property type="protein sequence ID" value="PNH09999.1"/>
    <property type="molecule type" value="Genomic_DNA"/>
</dbReference>
<keyword evidence="5" id="KW-1185">Reference proteome</keyword>
<dbReference type="Proteomes" id="UP000236333">
    <property type="component" value="Unassembled WGS sequence"/>
</dbReference>
<dbReference type="GO" id="GO:0006427">
    <property type="term" value="P:histidyl-tRNA aminoacylation"/>
    <property type="evidence" value="ECO:0007669"/>
    <property type="project" value="TreeGrafter"/>
</dbReference>
<feature type="domain" description="Aminoacyl-transfer RNA synthetases class-II family profile" evidence="3">
    <location>
        <begin position="15"/>
        <end position="153"/>
    </location>
</feature>
<dbReference type="SUPFAM" id="SSF55681">
    <property type="entry name" value="Class II aaRS and biotin synthetases"/>
    <property type="match status" value="1"/>
</dbReference>
<sequence length="153" mass="17456">MPAPPPPAPCAVVSDPGLNTTLLRRRGMVVMRIELSQPDDAQPGTRDFYPEDMRLRNWLFGEFAAVSAAFGFEQFDAPVLESEELFVRKAGEEITDQLYNFEDKGQRRVALRPELTPSLARLVLQKGKTLSLPAKWFAIGQCWRYERMTRGRR</sequence>
<keyword evidence="4" id="KW-0436">Ligase</keyword>
<dbReference type="AlphaFoldDB" id="A0A2J8ABU8"/>
<dbReference type="PROSITE" id="PS50862">
    <property type="entry name" value="AA_TRNA_LIGASE_II"/>
    <property type="match status" value="1"/>
</dbReference>
<dbReference type="InterPro" id="IPR004516">
    <property type="entry name" value="HisRS/HisZ"/>
</dbReference>
<dbReference type="GO" id="GO:0005737">
    <property type="term" value="C:cytoplasm"/>
    <property type="evidence" value="ECO:0007669"/>
    <property type="project" value="InterPro"/>
</dbReference>
<dbReference type="Pfam" id="PF13393">
    <property type="entry name" value="tRNA-synt_His"/>
    <property type="match status" value="1"/>
</dbReference>